<gene>
    <name evidence="1" type="ORF">GCM10010423_06960</name>
</gene>
<dbReference type="EMBL" id="BAAATM010000003">
    <property type="protein sequence ID" value="GAA2517805.1"/>
    <property type="molecule type" value="Genomic_DNA"/>
</dbReference>
<dbReference type="Proteomes" id="UP001501095">
    <property type="component" value="Unassembled WGS sequence"/>
</dbReference>
<evidence type="ECO:0000313" key="1">
    <source>
        <dbReference type="EMBL" id="GAA2517805.1"/>
    </source>
</evidence>
<name>A0ABN3NAJ9_9ACTN</name>
<reference evidence="1 2" key="1">
    <citation type="journal article" date="2019" name="Int. J. Syst. Evol. Microbiol.">
        <title>The Global Catalogue of Microorganisms (GCM) 10K type strain sequencing project: providing services to taxonomists for standard genome sequencing and annotation.</title>
        <authorList>
            <consortium name="The Broad Institute Genomics Platform"/>
            <consortium name="The Broad Institute Genome Sequencing Center for Infectious Disease"/>
            <person name="Wu L."/>
            <person name="Ma J."/>
        </authorList>
    </citation>
    <scope>NUCLEOTIDE SEQUENCE [LARGE SCALE GENOMIC DNA]</scope>
    <source>
        <strain evidence="1 2">JCM 6924</strain>
    </source>
</reference>
<proteinExistence type="predicted"/>
<sequence length="135" mass="14287">MLPLGTGRVGVSGRDAAGLAYVCAHFEELRELLGDDGTDPTTPLARLRAVCGADATQAARLLAEVDAALRAATDGFVSIHGAGQGRAREPSGLEPLEIVFRCPLRQCTGRHGSEVAVARPVCSISRRELIRERLV</sequence>
<keyword evidence="2" id="KW-1185">Reference proteome</keyword>
<protein>
    <submittedName>
        <fullName evidence="1">Uncharacterized protein</fullName>
    </submittedName>
</protein>
<accession>A0ABN3NAJ9</accession>
<evidence type="ECO:0000313" key="2">
    <source>
        <dbReference type="Proteomes" id="UP001501095"/>
    </source>
</evidence>
<organism evidence="1 2">
    <name type="scientific">Streptomyces levis</name>
    <dbReference type="NCBI Taxonomy" id="285566"/>
    <lineage>
        <taxon>Bacteria</taxon>
        <taxon>Bacillati</taxon>
        <taxon>Actinomycetota</taxon>
        <taxon>Actinomycetes</taxon>
        <taxon>Kitasatosporales</taxon>
        <taxon>Streptomycetaceae</taxon>
        <taxon>Streptomyces</taxon>
    </lineage>
</organism>
<comment type="caution">
    <text evidence="1">The sequence shown here is derived from an EMBL/GenBank/DDBJ whole genome shotgun (WGS) entry which is preliminary data.</text>
</comment>